<gene>
    <name evidence="1" type="ORF">EYF80_037453</name>
</gene>
<evidence type="ECO:0000313" key="2">
    <source>
        <dbReference type="Proteomes" id="UP000314294"/>
    </source>
</evidence>
<dbReference type="AlphaFoldDB" id="A0A4Z2GGF8"/>
<dbReference type="Proteomes" id="UP000314294">
    <property type="component" value="Unassembled WGS sequence"/>
</dbReference>
<protein>
    <submittedName>
        <fullName evidence="1">Uncharacterized protein</fullName>
    </submittedName>
</protein>
<reference evidence="1 2" key="1">
    <citation type="submission" date="2019-03" db="EMBL/GenBank/DDBJ databases">
        <title>First draft genome of Liparis tanakae, snailfish: a comprehensive survey of snailfish specific genes.</title>
        <authorList>
            <person name="Kim W."/>
            <person name="Song I."/>
            <person name="Jeong J.-H."/>
            <person name="Kim D."/>
            <person name="Kim S."/>
            <person name="Ryu S."/>
            <person name="Song J.Y."/>
            <person name="Lee S.K."/>
        </authorList>
    </citation>
    <scope>NUCLEOTIDE SEQUENCE [LARGE SCALE GENOMIC DNA]</scope>
    <source>
        <tissue evidence="1">Muscle</tissue>
    </source>
</reference>
<dbReference type="EMBL" id="SRLO01000550">
    <property type="protein sequence ID" value="TNN52370.1"/>
    <property type="molecule type" value="Genomic_DNA"/>
</dbReference>
<comment type="caution">
    <text evidence="1">The sequence shown here is derived from an EMBL/GenBank/DDBJ whole genome shotgun (WGS) entry which is preliminary data.</text>
</comment>
<proteinExistence type="predicted"/>
<sequence length="156" mass="17416">MEVMALGSLKLGSDTWSGTIEGNLTGGAEGSWAFRKGRRERPTPTNQNNTCHLHTSSGAHAIAEEEGRRRPGPQTSNIRICNPLQPVLRVQGWWRWRVGGGLVEVEGWWRAGGGGGLVEVEGWWRWRAGGGLVEVEIWGRWRALWGNLRSRAYLVF</sequence>
<accession>A0A4Z2GGF8</accession>
<name>A0A4Z2GGF8_9TELE</name>
<organism evidence="1 2">
    <name type="scientific">Liparis tanakae</name>
    <name type="common">Tanaka's snailfish</name>
    <dbReference type="NCBI Taxonomy" id="230148"/>
    <lineage>
        <taxon>Eukaryota</taxon>
        <taxon>Metazoa</taxon>
        <taxon>Chordata</taxon>
        <taxon>Craniata</taxon>
        <taxon>Vertebrata</taxon>
        <taxon>Euteleostomi</taxon>
        <taxon>Actinopterygii</taxon>
        <taxon>Neopterygii</taxon>
        <taxon>Teleostei</taxon>
        <taxon>Neoteleostei</taxon>
        <taxon>Acanthomorphata</taxon>
        <taxon>Eupercaria</taxon>
        <taxon>Perciformes</taxon>
        <taxon>Cottioidei</taxon>
        <taxon>Cottales</taxon>
        <taxon>Liparidae</taxon>
        <taxon>Liparis</taxon>
    </lineage>
</organism>
<keyword evidence="2" id="KW-1185">Reference proteome</keyword>
<evidence type="ECO:0000313" key="1">
    <source>
        <dbReference type="EMBL" id="TNN52370.1"/>
    </source>
</evidence>